<keyword evidence="1" id="KW-0808">Transferase</keyword>
<protein>
    <submittedName>
        <fullName evidence="8">Bifunctional protein-serine/threonine kinase/phosphatase</fullName>
    </submittedName>
</protein>
<evidence type="ECO:0000313" key="8">
    <source>
        <dbReference type="EMBL" id="MBN9669257.1"/>
    </source>
</evidence>
<keyword evidence="3 8" id="KW-0418">Kinase</keyword>
<evidence type="ECO:0000256" key="5">
    <source>
        <dbReference type="SAM" id="Phobius"/>
    </source>
</evidence>
<dbReference type="SMART" id="SM00331">
    <property type="entry name" value="PP2C_SIG"/>
    <property type="match status" value="1"/>
</dbReference>
<comment type="caution">
    <text evidence="8">The sequence shown here is derived from an EMBL/GenBank/DDBJ whole genome shotgun (WGS) entry which is preliminary data.</text>
</comment>
<evidence type="ECO:0000256" key="1">
    <source>
        <dbReference type="ARBA" id="ARBA00022679"/>
    </source>
</evidence>
<organism evidence="8 9">
    <name type="scientific">Roseibium aggregatum</name>
    <dbReference type="NCBI Taxonomy" id="187304"/>
    <lineage>
        <taxon>Bacteria</taxon>
        <taxon>Pseudomonadati</taxon>
        <taxon>Pseudomonadota</taxon>
        <taxon>Alphaproteobacteria</taxon>
        <taxon>Hyphomicrobiales</taxon>
        <taxon>Stappiaceae</taxon>
        <taxon>Roseibium</taxon>
    </lineage>
</organism>
<dbReference type="InterPro" id="IPR000719">
    <property type="entry name" value="Prot_kinase_dom"/>
</dbReference>
<dbReference type="InterPro" id="IPR036457">
    <property type="entry name" value="PPM-type-like_dom_sf"/>
</dbReference>
<dbReference type="SMART" id="SM00332">
    <property type="entry name" value="PP2Cc"/>
    <property type="match status" value="1"/>
</dbReference>
<sequence length="570" mass="63248">MKVQLGQHSSAGVKTENQDFHGALVPDAQALVHKGIAIALADGISSSDVAHIASEIAVKSFLTDYYCTSDAWSVRTAASKVIQSTNSWLFSQSKNIASRDRGYITTFSGLVLKGRQGHLFHVGDSRIWRLSGNSLECLTEDHRLYVSETQSHLNRAFGLSATIEIDYRAIDLKVGDTFVLTTDGVHEFLSPAELAREITSASDLDATARTVVERALDAGSTDNLTIQIVRVQKLPDADAEDMLTGEVLLPAAPIPTLPGYHEGYRLLRNLQSTSRSHIFLAEDEETGVPAVLKFPSMDLRDDPGYLRRLALEEWVARRISSPHVLRPAPAHREKQSLFVATEFVDGQTLRQWMTDNPLPDLETVRGILEQIAKGLRAFHRKEMVHQDLRPENIMIDTSGTVKIIDFGSVRIAGVMEAAPTLDRAEILGTHQYTAPEVFLGYLGTERSDQFSLGVIAYEMLTGRLPFGGSVARATSERAQSRLRYRSAVSQTERVPEWVDRALSKAVNPVPGKRYEALSEFIEDLRRPNPRFQTDQFEPLAVRNPVLFWQLVSAFLAAACLFLVFQIHGNS</sequence>
<dbReference type="Gene3D" id="3.60.40.10">
    <property type="entry name" value="PPM-type phosphatase domain"/>
    <property type="match status" value="1"/>
</dbReference>
<dbReference type="PROSITE" id="PS00109">
    <property type="entry name" value="PROTEIN_KINASE_TYR"/>
    <property type="match status" value="1"/>
</dbReference>
<dbReference type="SUPFAM" id="SSF81606">
    <property type="entry name" value="PP2C-like"/>
    <property type="match status" value="1"/>
</dbReference>
<evidence type="ECO:0000256" key="4">
    <source>
        <dbReference type="ARBA" id="ARBA00022840"/>
    </source>
</evidence>
<reference evidence="8" key="1">
    <citation type="submission" date="2020-12" db="EMBL/GenBank/DDBJ databases">
        <title>Oil enriched cultivation method for isolating marine PHA-producing bacteria.</title>
        <authorList>
            <person name="Zheng W."/>
            <person name="Yu S."/>
            <person name="Huang Y."/>
        </authorList>
    </citation>
    <scope>NUCLEOTIDE SEQUENCE</scope>
    <source>
        <strain evidence="8">SY-2-12</strain>
    </source>
</reference>
<dbReference type="InterPro" id="IPR001932">
    <property type="entry name" value="PPM-type_phosphatase-like_dom"/>
</dbReference>
<dbReference type="SUPFAM" id="SSF56112">
    <property type="entry name" value="Protein kinase-like (PK-like)"/>
    <property type="match status" value="1"/>
</dbReference>
<dbReference type="Pfam" id="PF00069">
    <property type="entry name" value="Pkinase"/>
    <property type="match status" value="1"/>
</dbReference>
<keyword evidence="2" id="KW-0547">Nucleotide-binding</keyword>
<name>A0A939E9U3_9HYPH</name>
<accession>A0A939E9U3</accession>
<dbReference type="PROSITE" id="PS50011">
    <property type="entry name" value="PROTEIN_KINASE_DOM"/>
    <property type="match status" value="1"/>
</dbReference>
<dbReference type="AlphaFoldDB" id="A0A939E9U3"/>
<dbReference type="Pfam" id="PF13672">
    <property type="entry name" value="PP2C_2"/>
    <property type="match status" value="1"/>
</dbReference>
<dbReference type="InterPro" id="IPR008266">
    <property type="entry name" value="Tyr_kinase_AS"/>
</dbReference>
<dbReference type="Gene3D" id="1.10.510.10">
    <property type="entry name" value="Transferase(Phosphotransferase) domain 1"/>
    <property type="match status" value="1"/>
</dbReference>
<dbReference type="PANTHER" id="PTHR43289">
    <property type="entry name" value="MITOGEN-ACTIVATED PROTEIN KINASE KINASE KINASE 20-RELATED"/>
    <property type="match status" value="1"/>
</dbReference>
<keyword evidence="5" id="KW-1133">Transmembrane helix</keyword>
<dbReference type="Gene3D" id="3.30.200.20">
    <property type="entry name" value="Phosphorylase Kinase, domain 1"/>
    <property type="match status" value="1"/>
</dbReference>
<keyword evidence="4" id="KW-0067">ATP-binding</keyword>
<evidence type="ECO:0000259" key="7">
    <source>
        <dbReference type="PROSITE" id="PS51746"/>
    </source>
</evidence>
<dbReference type="CDD" id="cd00143">
    <property type="entry name" value="PP2Cc"/>
    <property type="match status" value="1"/>
</dbReference>
<gene>
    <name evidence="8" type="ORF">JF539_02830</name>
</gene>
<dbReference type="PROSITE" id="PS51746">
    <property type="entry name" value="PPM_2"/>
    <property type="match status" value="1"/>
</dbReference>
<dbReference type="PANTHER" id="PTHR43289:SF6">
    <property type="entry name" value="SERINE_THREONINE-PROTEIN KINASE NEKL-3"/>
    <property type="match status" value="1"/>
</dbReference>
<dbReference type="EMBL" id="JAEKJZ010000001">
    <property type="protein sequence ID" value="MBN9669257.1"/>
    <property type="molecule type" value="Genomic_DNA"/>
</dbReference>
<proteinExistence type="predicted"/>
<keyword evidence="5" id="KW-0472">Membrane</keyword>
<dbReference type="GO" id="GO:0004674">
    <property type="term" value="F:protein serine/threonine kinase activity"/>
    <property type="evidence" value="ECO:0007669"/>
    <property type="project" value="TreeGrafter"/>
</dbReference>
<dbReference type="GO" id="GO:0005524">
    <property type="term" value="F:ATP binding"/>
    <property type="evidence" value="ECO:0007669"/>
    <property type="project" value="UniProtKB-KW"/>
</dbReference>
<evidence type="ECO:0000256" key="3">
    <source>
        <dbReference type="ARBA" id="ARBA00022777"/>
    </source>
</evidence>
<evidence type="ECO:0000313" key="9">
    <source>
        <dbReference type="Proteomes" id="UP000664096"/>
    </source>
</evidence>
<keyword evidence="5" id="KW-0812">Transmembrane</keyword>
<dbReference type="CDD" id="cd14014">
    <property type="entry name" value="STKc_PknB_like"/>
    <property type="match status" value="1"/>
</dbReference>
<feature type="domain" description="Protein kinase" evidence="6">
    <location>
        <begin position="264"/>
        <end position="546"/>
    </location>
</feature>
<dbReference type="Proteomes" id="UP000664096">
    <property type="component" value="Unassembled WGS sequence"/>
</dbReference>
<evidence type="ECO:0000256" key="2">
    <source>
        <dbReference type="ARBA" id="ARBA00022741"/>
    </source>
</evidence>
<feature type="transmembrane region" description="Helical" evidence="5">
    <location>
        <begin position="545"/>
        <end position="564"/>
    </location>
</feature>
<evidence type="ECO:0000259" key="6">
    <source>
        <dbReference type="PROSITE" id="PS50011"/>
    </source>
</evidence>
<dbReference type="InterPro" id="IPR011009">
    <property type="entry name" value="Kinase-like_dom_sf"/>
</dbReference>
<feature type="domain" description="PPM-type phosphatase" evidence="7">
    <location>
        <begin position="4"/>
        <end position="231"/>
    </location>
</feature>